<dbReference type="AlphaFoldDB" id="A0A6I6GFG8"/>
<dbReference type="SUPFAM" id="SSF48452">
    <property type="entry name" value="TPR-like"/>
    <property type="match status" value="1"/>
</dbReference>
<dbReference type="RefSeq" id="WP_157476609.1">
    <property type="nucleotide sequence ID" value="NZ_CP046566.1"/>
</dbReference>
<evidence type="ECO:0000313" key="1">
    <source>
        <dbReference type="EMBL" id="QGW27145.1"/>
    </source>
</evidence>
<dbReference type="PANTHER" id="PTHR45588:SF1">
    <property type="entry name" value="WW DOMAIN-CONTAINING PROTEIN"/>
    <property type="match status" value="1"/>
</dbReference>
<name>A0A6I6GFG8_9BACT</name>
<gene>
    <name evidence="1" type="ORF">GLV81_02650</name>
</gene>
<organism evidence="1 2">
    <name type="scientific">Phnomibacter ginsenosidimutans</name>
    <dbReference type="NCBI Taxonomy" id="2676868"/>
    <lineage>
        <taxon>Bacteria</taxon>
        <taxon>Pseudomonadati</taxon>
        <taxon>Bacteroidota</taxon>
        <taxon>Chitinophagia</taxon>
        <taxon>Chitinophagales</taxon>
        <taxon>Chitinophagaceae</taxon>
        <taxon>Phnomibacter</taxon>
    </lineage>
</organism>
<dbReference type="Proteomes" id="UP000426027">
    <property type="component" value="Chromosome"/>
</dbReference>
<keyword evidence="2" id="KW-1185">Reference proteome</keyword>
<evidence type="ECO:0000313" key="2">
    <source>
        <dbReference type="Proteomes" id="UP000426027"/>
    </source>
</evidence>
<dbReference type="KEGG" id="fls:GLV81_02650"/>
<accession>A0A6I6GFG8</accession>
<reference evidence="1 2" key="1">
    <citation type="submission" date="2019-11" db="EMBL/GenBank/DDBJ databases">
        <authorList>
            <person name="Im W.T."/>
        </authorList>
    </citation>
    <scope>NUCLEOTIDE SEQUENCE [LARGE SCALE GENOMIC DNA]</scope>
    <source>
        <strain evidence="1 2">SB-02</strain>
    </source>
</reference>
<sequence length="363" mass="40480">MKWPLLITGTVISIFVAFLLSTFGYQTQPAFVSYQAYLQNKTAIGCASSGDASFDWRVDEPQIPLLQGWGSFRWHVTAANDSAQVYFNQGINMYYSFHMIEAKASFAKAARFDPDCAMAYWGLAMAYGVNYNYAMLQNAPEAMEAMRKAKATVNNESGLEQALVATLTARYNADTAVSRSQQNADYEKAIRRVLDKYPDDANVLALYADALMVQHPWDMYDINGSPKPWTPSIVTVLEQGLAKHPHHPSLNHLYIHAMEGGVKATDALPSAWRLSTMMPMVSHMVHMPSHIFIRTGYYKEGMLVNDSSINGFNEYYAQFPEVEGDAYLYLIHNLHMKAACTMYRGNAQDAACCGQGIAGCSAW</sequence>
<dbReference type="Gene3D" id="1.25.40.10">
    <property type="entry name" value="Tetratricopeptide repeat domain"/>
    <property type="match status" value="1"/>
</dbReference>
<proteinExistence type="predicted"/>
<evidence type="ECO:0008006" key="3">
    <source>
        <dbReference type="Google" id="ProtNLM"/>
    </source>
</evidence>
<dbReference type="InterPro" id="IPR011990">
    <property type="entry name" value="TPR-like_helical_dom_sf"/>
</dbReference>
<protein>
    <recommendedName>
        <fullName evidence="3">Tetratricopeptide repeat protein</fullName>
    </recommendedName>
</protein>
<dbReference type="EMBL" id="CP046566">
    <property type="protein sequence ID" value="QGW27145.1"/>
    <property type="molecule type" value="Genomic_DNA"/>
</dbReference>
<dbReference type="PANTHER" id="PTHR45588">
    <property type="entry name" value="TPR DOMAIN-CONTAINING PROTEIN"/>
    <property type="match status" value="1"/>
</dbReference>